<evidence type="ECO:0000313" key="3">
    <source>
        <dbReference type="Proteomes" id="UP000007954"/>
    </source>
</evidence>
<organism evidence="2 3">
    <name type="scientific">Haloquadratum walsbyi (strain DSM 16854 / JCM 12705 / C23)</name>
    <dbReference type="NCBI Taxonomy" id="768065"/>
    <lineage>
        <taxon>Archaea</taxon>
        <taxon>Methanobacteriati</taxon>
        <taxon>Methanobacteriota</taxon>
        <taxon>Stenosarchaea group</taxon>
        <taxon>Halobacteria</taxon>
        <taxon>Halobacteriales</taxon>
        <taxon>Haloferacaceae</taxon>
        <taxon>Haloquadratum</taxon>
    </lineage>
</organism>
<dbReference type="HOGENOM" id="CLU_1237909_0_0_2"/>
<geneLocation type="plasmid" evidence="2 3">
    <name>PL6A</name>
</geneLocation>
<reference evidence="2 3" key="1">
    <citation type="journal article" date="2011" name="PLoS ONE">
        <title>Haloquadratum walsbyi: limited diversity in a global pond.</title>
        <authorList>
            <person name="Dyall-Smith M."/>
            <person name="Pfeiffer F."/>
            <person name="Klee K."/>
            <person name="Palm P."/>
            <person name="Gross K."/>
            <person name="Schuster S.C."/>
            <person name="Rampp M."/>
            <person name="Oesterhelt D."/>
        </authorList>
    </citation>
    <scope>NUCLEOTIDE SEQUENCE [LARGE SCALE GENOMIC DNA]</scope>
    <source>
        <strain evidence="3">DSM 16854 / JCM 12705 / C23</strain>
        <plasmid evidence="3">Plasmid PL6A</plasmid>
    </source>
</reference>
<dbReference type="KEGG" id="hwc:Hqrw_6006"/>
<evidence type="ECO:0000256" key="1">
    <source>
        <dbReference type="SAM" id="MobiDB-lite"/>
    </source>
</evidence>
<dbReference type="GeneID" id="12449068"/>
<proteinExistence type="predicted"/>
<dbReference type="Proteomes" id="UP000007954">
    <property type="component" value="Plasmid PL6A"/>
</dbReference>
<dbReference type="AlphaFoldDB" id="G0LNF8"/>
<gene>
    <name evidence="2" type="ordered locus">Hqrw_6006</name>
</gene>
<sequence>MSGTNDTTDGIDDNRLSINDDDGDVKRQRVKEILNYRSQYIKTRADVESARKSGEVGNVQAITQLKAVLDSFLLDIRPVILQSQHEDVWYDRHVYNITLDEHIEKEPTLSKPAEILPRRQIEITGLVQLIQQDIVVAREWHEYNDIRKPTNRDGIAMEWEDSPFDRPSHTGDPLGETELSALPVDVLDSGFKIANDVLLEIGLDVGLSDDTSEIAEFDYSDLI</sequence>
<dbReference type="EMBL" id="FR746101">
    <property type="protein sequence ID" value="CCC41964.1"/>
    <property type="molecule type" value="Genomic_DNA"/>
</dbReference>
<dbReference type="RefSeq" id="WP_014557145.1">
    <property type="nucleotide sequence ID" value="NC_017460.1"/>
</dbReference>
<protein>
    <submittedName>
        <fullName evidence="2">Uncharacterized protein</fullName>
    </submittedName>
</protein>
<evidence type="ECO:0000313" key="2">
    <source>
        <dbReference type="EMBL" id="CCC41964.1"/>
    </source>
</evidence>
<keyword evidence="2" id="KW-0614">Plasmid</keyword>
<name>G0LNF8_HALWC</name>
<feature type="region of interest" description="Disordered" evidence="1">
    <location>
        <begin position="1"/>
        <end position="22"/>
    </location>
</feature>
<accession>G0LNF8</accession>